<comment type="subunit">
    <text evidence="2">Heterodimer of an alpha and a beta subunit.</text>
</comment>
<comment type="function">
    <text evidence="7">The electron transfer flavoprotein serves as a specific electron acceptor for other dehydrogenases. It transfers the electrons to the main respiratory chain via ETF-ubiquinone oxidoreductase (ETF dehydrogenase).</text>
</comment>
<dbReference type="FunFam" id="3.40.50.1220:FF:000001">
    <property type="entry name" value="Electron transfer flavoprotein, alpha subunit"/>
    <property type="match status" value="1"/>
</dbReference>
<dbReference type="PANTHER" id="PTHR43153:SF1">
    <property type="entry name" value="ELECTRON TRANSFER FLAVOPROTEIN SUBUNIT ALPHA, MITOCHONDRIAL"/>
    <property type="match status" value="1"/>
</dbReference>
<keyword evidence="6" id="KW-0249">Electron transport</keyword>
<evidence type="ECO:0000313" key="12">
    <source>
        <dbReference type="Proteomes" id="UP000524237"/>
    </source>
</evidence>
<feature type="binding site" evidence="8">
    <location>
        <position position="292"/>
    </location>
    <ligand>
        <name>FAD</name>
        <dbReference type="ChEBI" id="CHEBI:57692"/>
    </ligand>
</feature>
<gene>
    <name evidence="11" type="ORF">FB555_001997</name>
</gene>
<feature type="binding site" evidence="8">
    <location>
        <begin position="310"/>
        <end position="311"/>
    </location>
    <ligand>
        <name>FAD</name>
        <dbReference type="ChEBI" id="CHEBI:57692"/>
    </ligand>
</feature>
<comment type="cofactor">
    <cofactor evidence="8">
        <name>FAD</name>
        <dbReference type="ChEBI" id="CHEBI:57692"/>
    </cofactor>
    <text evidence="8">Binds 1 FAD per dimer.</text>
</comment>
<protein>
    <submittedName>
        <fullName evidence="11">Electron transfer flavoprotein alpha subunit</fullName>
    </submittedName>
</protein>
<feature type="binding site" evidence="8">
    <location>
        <position position="215"/>
    </location>
    <ligand>
        <name>FAD</name>
        <dbReference type="ChEBI" id="CHEBI:57692"/>
    </ligand>
</feature>
<dbReference type="Gene3D" id="3.40.50.620">
    <property type="entry name" value="HUPs"/>
    <property type="match status" value="1"/>
</dbReference>
<dbReference type="SUPFAM" id="SSF52402">
    <property type="entry name" value="Adenine nucleotide alpha hydrolases-like"/>
    <property type="match status" value="1"/>
</dbReference>
<dbReference type="InterPro" id="IPR014730">
    <property type="entry name" value="ETF_a/b_N"/>
</dbReference>
<dbReference type="InterPro" id="IPR001308">
    <property type="entry name" value="ETF_a/FixB"/>
</dbReference>
<name>A0A7W3JV68_9MICO</name>
<dbReference type="RefSeq" id="WP_182485292.1">
    <property type="nucleotide sequence ID" value="NZ_JACGWU010000008.1"/>
</dbReference>
<dbReference type="InterPro" id="IPR014729">
    <property type="entry name" value="Rossmann-like_a/b/a_fold"/>
</dbReference>
<keyword evidence="12" id="KW-1185">Reference proteome</keyword>
<accession>A0A7W3JV68</accession>
<comment type="similarity">
    <text evidence="1">Belongs to the ETF alpha-subunit/FixB family.</text>
</comment>
<evidence type="ECO:0000259" key="10">
    <source>
        <dbReference type="SMART" id="SM00893"/>
    </source>
</evidence>
<proteinExistence type="inferred from homology"/>
<dbReference type="Pfam" id="PF01012">
    <property type="entry name" value="ETF"/>
    <property type="match status" value="1"/>
</dbReference>
<evidence type="ECO:0000256" key="8">
    <source>
        <dbReference type="PIRSR" id="PIRSR000089-1"/>
    </source>
</evidence>
<dbReference type="GO" id="GO:0009055">
    <property type="term" value="F:electron transfer activity"/>
    <property type="evidence" value="ECO:0007669"/>
    <property type="project" value="InterPro"/>
</dbReference>
<dbReference type="PROSITE" id="PS00696">
    <property type="entry name" value="ETF_ALPHA"/>
    <property type="match status" value="1"/>
</dbReference>
<evidence type="ECO:0000313" key="11">
    <source>
        <dbReference type="EMBL" id="MBA8829871.1"/>
    </source>
</evidence>
<evidence type="ECO:0000256" key="9">
    <source>
        <dbReference type="SAM" id="MobiDB-lite"/>
    </source>
</evidence>
<dbReference type="AlphaFoldDB" id="A0A7W3JV68"/>
<dbReference type="EMBL" id="JACGWU010000008">
    <property type="protein sequence ID" value="MBA8829871.1"/>
    <property type="molecule type" value="Genomic_DNA"/>
</dbReference>
<evidence type="ECO:0000256" key="1">
    <source>
        <dbReference type="ARBA" id="ARBA00005817"/>
    </source>
</evidence>
<feature type="binding site" evidence="8">
    <location>
        <begin position="271"/>
        <end position="278"/>
    </location>
    <ligand>
        <name>FAD</name>
        <dbReference type="ChEBI" id="CHEBI:57692"/>
    </ligand>
</feature>
<dbReference type="SUPFAM" id="SSF52467">
    <property type="entry name" value="DHS-like NAD/FAD-binding domain"/>
    <property type="match status" value="1"/>
</dbReference>
<reference evidence="11 12" key="1">
    <citation type="submission" date="2020-07" db="EMBL/GenBank/DDBJ databases">
        <title>Sequencing the genomes of 1000 actinobacteria strains.</title>
        <authorList>
            <person name="Klenk H.-P."/>
        </authorList>
    </citation>
    <scope>NUCLEOTIDE SEQUENCE [LARGE SCALE GENOMIC DNA]</scope>
    <source>
        <strain evidence="11 12">DSM 23737</strain>
    </source>
</reference>
<dbReference type="Proteomes" id="UP000524237">
    <property type="component" value="Unassembled WGS sequence"/>
</dbReference>
<dbReference type="GO" id="GO:0050660">
    <property type="term" value="F:flavin adenine dinucleotide binding"/>
    <property type="evidence" value="ECO:0007669"/>
    <property type="project" value="InterPro"/>
</dbReference>
<dbReference type="InterPro" id="IPR014731">
    <property type="entry name" value="ETF_asu_C"/>
</dbReference>
<evidence type="ECO:0000256" key="3">
    <source>
        <dbReference type="ARBA" id="ARBA00022448"/>
    </source>
</evidence>
<keyword evidence="4" id="KW-0285">Flavoprotein</keyword>
<dbReference type="PANTHER" id="PTHR43153">
    <property type="entry name" value="ELECTRON TRANSFER FLAVOPROTEIN ALPHA"/>
    <property type="match status" value="1"/>
</dbReference>
<sequence>MPNIVALIELSSTGSISTSTPSLLATATKLGTPVAIVCVPAGSSPAVVTALVAELGSHGAAHVVIAESEDALTALATPAVAALQASIDSHAPLAVLIPNTVNGREVAGRLAVRLGSSVLIDAVDLENTASGIVTTHSVFGGGYTVEAQVTGGLPIVTVRQGSPDGHIPVAQPTVTTIQISVDINLAGSILDTTPRESNSSRPELRGAEKVVSGGRGLGSAEKFVLVEELADALGAAVGASRAAVDAGYIAQAHQVGQTGVTVAPQLYVALGISGAIQHRAGMQTSDTIIAINKDADAPIFAVADFGVVGDIFTVVPQLLAAIGARR</sequence>
<evidence type="ECO:0000256" key="4">
    <source>
        <dbReference type="ARBA" id="ARBA00022630"/>
    </source>
</evidence>
<organism evidence="11 12">
    <name type="scientific">Alpinimonas psychrophila</name>
    <dbReference type="NCBI Taxonomy" id="748908"/>
    <lineage>
        <taxon>Bacteria</taxon>
        <taxon>Bacillati</taxon>
        <taxon>Actinomycetota</taxon>
        <taxon>Actinomycetes</taxon>
        <taxon>Micrococcales</taxon>
        <taxon>Microbacteriaceae</taxon>
        <taxon>Alpinimonas</taxon>
    </lineage>
</organism>
<evidence type="ECO:0000256" key="5">
    <source>
        <dbReference type="ARBA" id="ARBA00022827"/>
    </source>
</evidence>
<evidence type="ECO:0000256" key="6">
    <source>
        <dbReference type="ARBA" id="ARBA00022982"/>
    </source>
</evidence>
<dbReference type="SMART" id="SM00893">
    <property type="entry name" value="ETF"/>
    <property type="match status" value="1"/>
</dbReference>
<feature type="binding site" evidence="8">
    <location>
        <begin position="240"/>
        <end position="241"/>
    </location>
    <ligand>
        <name>FAD</name>
        <dbReference type="ChEBI" id="CHEBI:57692"/>
    </ligand>
</feature>
<keyword evidence="5 8" id="KW-0274">FAD</keyword>
<evidence type="ECO:0000256" key="2">
    <source>
        <dbReference type="ARBA" id="ARBA00011355"/>
    </source>
</evidence>
<feature type="domain" description="Electron transfer flavoprotein alpha/beta-subunit N-terminal" evidence="10">
    <location>
        <begin position="4"/>
        <end position="194"/>
    </location>
</feature>
<keyword evidence="3" id="KW-0813">Transport</keyword>
<feature type="region of interest" description="Disordered" evidence="9">
    <location>
        <begin position="192"/>
        <end position="214"/>
    </location>
</feature>
<dbReference type="PIRSF" id="PIRSF000089">
    <property type="entry name" value="Electra_flavoP_a"/>
    <property type="match status" value="1"/>
</dbReference>
<dbReference type="InterPro" id="IPR018206">
    <property type="entry name" value="ETF_asu_C_CS"/>
</dbReference>
<dbReference type="GO" id="GO:0033539">
    <property type="term" value="P:fatty acid beta-oxidation using acyl-CoA dehydrogenase"/>
    <property type="evidence" value="ECO:0007669"/>
    <property type="project" value="TreeGrafter"/>
</dbReference>
<evidence type="ECO:0000256" key="7">
    <source>
        <dbReference type="ARBA" id="ARBA00025649"/>
    </source>
</evidence>
<dbReference type="Gene3D" id="3.40.50.1220">
    <property type="entry name" value="TPP-binding domain"/>
    <property type="match status" value="1"/>
</dbReference>
<comment type="caution">
    <text evidence="11">The sequence shown here is derived from an EMBL/GenBank/DDBJ whole genome shotgun (WGS) entry which is preliminary data.</text>
</comment>
<feature type="binding site" evidence="8">
    <location>
        <begin position="254"/>
        <end position="258"/>
    </location>
    <ligand>
        <name>FAD</name>
        <dbReference type="ChEBI" id="CHEBI:57692"/>
    </ligand>
</feature>
<dbReference type="InterPro" id="IPR029035">
    <property type="entry name" value="DHS-like_NAD/FAD-binding_dom"/>
</dbReference>
<dbReference type="Pfam" id="PF00766">
    <property type="entry name" value="ETF_alpha"/>
    <property type="match status" value="1"/>
</dbReference>